<reference evidence="16" key="1">
    <citation type="submission" date="2016-06" db="UniProtKB">
        <authorList>
            <consortium name="WormBaseParasite"/>
        </authorList>
    </citation>
    <scope>IDENTIFICATION</scope>
</reference>
<feature type="transmembrane region" description="Helical" evidence="12">
    <location>
        <begin position="306"/>
        <end position="325"/>
    </location>
</feature>
<keyword evidence="7 12" id="KW-0256">Endoplasmic reticulum</keyword>
<comment type="subcellular location">
    <subcellularLocation>
        <location evidence="1 12">Endoplasmic reticulum membrane</location>
        <topology evidence="1 12">Multi-pass membrane protein</topology>
    </subcellularLocation>
</comment>
<feature type="chain" id="PRO_5043140301" description="Mannosyltransferase" evidence="13">
    <location>
        <begin position="26"/>
        <end position="412"/>
    </location>
</feature>
<evidence type="ECO:0000256" key="8">
    <source>
        <dbReference type="ARBA" id="ARBA00022989"/>
    </source>
</evidence>
<evidence type="ECO:0000256" key="5">
    <source>
        <dbReference type="ARBA" id="ARBA00022679"/>
    </source>
</evidence>
<feature type="transmembrane region" description="Helical" evidence="12">
    <location>
        <begin position="204"/>
        <end position="225"/>
    </location>
</feature>
<dbReference type="GO" id="GO:0006487">
    <property type="term" value="P:protein N-linked glycosylation"/>
    <property type="evidence" value="ECO:0007669"/>
    <property type="project" value="TreeGrafter"/>
</dbReference>
<sequence length="412" mass="47164">MPSSINGPWLFASLLTCLYVYLCPCTKVEESFNIQAVHDLLFYGTNITEYDHREFPGVVPRSFIGALALCLVSYPFVVLTVALGLPKFYSLILVRSVLGLTVCAAFRNYATAVEHLYGPSVTRWLFIVTVTQFHFLFYASRTLPNTFALVLVLESLSALLRRKYDSSIFAAATAVFIFRSELVLLFTPLFLFEIISRQLSVFRALKVGVLAALFCLSVVIDSFFWERCLWPEGEVWWYNVVLNKSKIWGTMPFLWYFYSALPRSLGVLVLFVPLGLWINRSLLKLVLAAVVFVSLYSFLPHKELRFIIYTVPIFNLACACAASALTMTVHKAVLFLALIVNCLMTLCFLFASYHNYPGGSALRELHFLQRFNNLVKIHIDVYCAETGVSRFLQQNDKWHVHEQLLRRYLPRR</sequence>
<feature type="transmembrane region" description="Helical" evidence="12">
    <location>
        <begin position="92"/>
        <end position="109"/>
    </location>
</feature>
<keyword evidence="5" id="KW-0808">Transferase</keyword>
<keyword evidence="4 12" id="KW-0328">Glycosyltransferase</keyword>
<comment type="pathway">
    <text evidence="2">Protein modification; protein glycosylation.</text>
</comment>
<feature type="transmembrane region" description="Helical" evidence="12">
    <location>
        <begin position="282"/>
        <end position="300"/>
    </location>
</feature>
<evidence type="ECO:0000256" key="2">
    <source>
        <dbReference type="ARBA" id="ARBA00004922"/>
    </source>
</evidence>
<dbReference type="WBParaSite" id="SBAD_0000764101-mRNA-1">
    <property type="protein sequence ID" value="SBAD_0000764101-mRNA-1"/>
    <property type="gene ID" value="SBAD_0000764101"/>
</dbReference>
<keyword evidence="8 12" id="KW-1133">Transmembrane helix</keyword>
<evidence type="ECO:0000256" key="3">
    <source>
        <dbReference type="ARBA" id="ARBA00007063"/>
    </source>
</evidence>
<dbReference type="EMBL" id="UZAM01010561">
    <property type="protein sequence ID" value="VDP12854.1"/>
    <property type="molecule type" value="Genomic_DNA"/>
</dbReference>
<comment type="catalytic activity">
    <reaction evidence="11">
        <text>an alpha-D-Man-(1-&gt;2)-alpha-D-Man-(1-&gt;2)-alpha-D-Man-(1-&gt;3)-[alpha-D-Man-(1-&gt;2)-alpha-D-Man-(1-&gt;3)-alpha-D-Man-(1-&gt;6)]-beta-D-Man-(1-&gt;4)-beta-D-GlcNAc-(1-&gt;4)-alpha-D-GlcNAc-diphospho-di-trans,poly-cis-dolichol + a di-trans,poly-cis-dolichyl beta-D-mannosyl phosphate = an alpha-D-Man-(1-&gt;2)-alpha-D-Man-(1-&gt;2)-alpha-D-Man-(1-&gt;3)-[alpha-D-Man-(1-&gt;2)-alpha-D-Man-(1-&gt;3)-[alpha-D-Man-(1-&gt;6)]-alpha-D-Man-(1-&gt;6)]-beta-D-Man-(1-&gt;4)-beta-D-GlcNAc-(1-&gt;4)-alpha-D-GlcNAc-diphospho-di-trans,poly-cis-dolichol + a di-trans,poly-cis-dolichyl phosphate + H(+)</text>
        <dbReference type="Rhea" id="RHEA:29535"/>
        <dbReference type="Rhea" id="RHEA-COMP:19498"/>
        <dbReference type="Rhea" id="RHEA-COMP:19501"/>
        <dbReference type="Rhea" id="RHEA-COMP:19518"/>
        <dbReference type="Rhea" id="RHEA-COMP:19519"/>
        <dbReference type="ChEBI" id="CHEBI:15378"/>
        <dbReference type="ChEBI" id="CHEBI:57683"/>
        <dbReference type="ChEBI" id="CHEBI:58211"/>
        <dbReference type="ChEBI" id="CHEBI:132517"/>
        <dbReference type="ChEBI" id="CHEBI:132519"/>
        <dbReference type="EC" id="2.4.1.260"/>
    </reaction>
    <physiologicalReaction direction="left-to-right" evidence="11">
        <dbReference type="Rhea" id="RHEA:29536"/>
    </physiologicalReaction>
</comment>
<comment type="function">
    <text evidence="10">Mannosyltransferase that operates in the biosynthetic pathway of dolichol-linked oligosaccharides, the glycan precursors employed in protein asparagine (N)-glycosylation. The assembly of dolichol-linked oligosaccharides begins on the cytosolic side of the endoplasmic reticulum membrane and finishes in its lumen. The sequential addition of sugars to dolichol pyrophosphate produces dolichol-linked oligosaccharides containing fourteen sugars, including two GlcNAcs, nine mannoses and three glucoses. Once assembled, the oligosaccharide is transferred from the lipid to nascent proteins by oligosaccharyltransferases. In the lumen of the endoplasmic reticulum, adds the eighth mannose residue in an alpha-1,6 linkage onto Man(7)GlcNAc(2)-PP-dolichol to produce Man(8)GlcNAc(2)-PP-dolichol.</text>
</comment>
<dbReference type="InterPro" id="IPR005599">
    <property type="entry name" value="GPI_mannosylTrfase"/>
</dbReference>
<evidence type="ECO:0000256" key="1">
    <source>
        <dbReference type="ARBA" id="ARBA00004477"/>
    </source>
</evidence>
<keyword evidence="13" id="KW-0732">Signal</keyword>
<keyword evidence="9 12" id="KW-0472">Membrane</keyword>
<accession>A0A183IUS0</accession>
<evidence type="ECO:0000256" key="12">
    <source>
        <dbReference type="RuleBase" id="RU363075"/>
    </source>
</evidence>
<evidence type="ECO:0000256" key="4">
    <source>
        <dbReference type="ARBA" id="ARBA00022676"/>
    </source>
</evidence>
<evidence type="ECO:0000256" key="13">
    <source>
        <dbReference type="SAM" id="SignalP"/>
    </source>
</evidence>
<organism evidence="16">
    <name type="scientific">Soboliphyme baturini</name>
    <dbReference type="NCBI Taxonomy" id="241478"/>
    <lineage>
        <taxon>Eukaryota</taxon>
        <taxon>Metazoa</taxon>
        <taxon>Ecdysozoa</taxon>
        <taxon>Nematoda</taxon>
        <taxon>Enoplea</taxon>
        <taxon>Dorylaimia</taxon>
        <taxon>Dioctophymatida</taxon>
        <taxon>Dioctophymatoidea</taxon>
        <taxon>Soboliphymatidae</taxon>
        <taxon>Soboliphyme</taxon>
    </lineage>
</organism>
<feature type="transmembrane region" description="Helical" evidence="12">
    <location>
        <begin position="146"/>
        <end position="162"/>
    </location>
</feature>
<dbReference type="EC" id="2.4.1.-" evidence="12"/>
<evidence type="ECO:0000256" key="11">
    <source>
        <dbReference type="ARBA" id="ARBA00048899"/>
    </source>
</evidence>
<keyword evidence="15" id="KW-1185">Reference proteome</keyword>
<evidence type="ECO:0000313" key="14">
    <source>
        <dbReference type="EMBL" id="VDP12854.1"/>
    </source>
</evidence>
<dbReference type="GO" id="GO:0005789">
    <property type="term" value="C:endoplasmic reticulum membrane"/>
    <property type="evidence" value="ECO:0007669"/>
    <property type="project" value="UniProtKB-SubCell"/>
</dbReference>
<feature type="transmembrane region" description="Helical" evidence="12">
    <location>
        <begin position="168"/>
        <end position="192"/>
    </location>
</feature>
<dbReference type="Pfam" id="PF03901">
    <property type="entry name" value="Glyco_transf_22"/>
    <property type="match status" value="1"/>
</dbReference>
<evidence type="ECO:0000313" key="16">
    <source>
        <dbReference type="WBParaSite" id="SBAD_0000764101-mRNA-1"/>
    </source>
</evidence>
<dbReference type="UniPathway" id="UPA00378"/>
<gene>
    <name evidence="14" type="ORF">SBAD_LOCUS7368</name>
</gene>
<feature type="signal peptide" evidence="13">
    <location>
        <begin position="1"/>
        <end position="25"/>
    </location>
</feature>
<evidence type="ECO:0000313" key="15">
    <source>
        <dbReference type="Proteomes" id="UP000270296"/>
    </source>
</evidence>
<name>A0A183IUS0_9BILA</name>
<proteinExistence type="inferred from homology"/>
<dbReference type="Proteomes" id="UP000270296">
    <property type="component" value="Unassembled WGS sequence"/>
</dbReference>
<keyword evidence="6 12" id="KW-0812">Transmembrane</keyword>
<evidence type="ECO:0000256" key="9">
    <source>
        <dbReference type="ARBA" id="ARBA00023136"/>
    </source>
</evidence>
<reference evidence="14 15" key="2">
    <citation type="submission" date="2018-11" db="EMBL/GenBank/DDBJ databases">
        <authorList>
            <consortium name="Pathogen Informatics"/>
        </authorList>
    </citation>
    <scope>NUCLEOTIDE SEQUENCE [LARGE SCALE GENOMIC DNA]</scope>
</reference>
<evidence type="ECO:0000256" key="10">
    <source>
        <dbReference type="ARBA" id="ARBA00044721"/>
    </source>
</evidence>
<comment type="similarity">
    <text evidence="3 12">Belongs to the glycosyltransferase 22 family.</text>
</comment>
<feature type="transmembrane region" description="Helical" evidence="12">
    <location>
        <begin position="253"/>
        <end position="275"/>
    </location>
</feature>
<dbReference type="PANTHER" id="PTHR22760">
    <property type="entry name" value="GLYCOSYLTRANSFERASE"/>
    <property type="match status" value="1"/>
</dbReference>
<evidence type="ECO:0000256" key="6">
    <source>
        <dbReference type="ARBA" id="ARBA00022692"/>
    </source>
</evidence>
<evidence type="ECO:0000256" key="7">
    <source>
        <dbReference type="ARBA" id="ARBA00022824"/>
    </source>
</evidence>
<dbReference type="GO" id="GO:0052917">
    <property type="term" value="F:dol-P-Man:Man(7)GlcNAc(2)-PP-Dol alpha-1,6-mannosyltransferase activity"/>
    <property type="evidence" value="ECO:0007669"/>
    <property type="project" value="UniProtKB-EC"/>
</dbReference>
<feature type="transmembrane region" description="Helical" evidence="12">
    <location>
        <begin position="121"/>
        <end position="139"/>
    </location>
</feature>
<dbReference type="OrthoDB" id="19039at2759"/>
<dbReference type="AlphaFoldDB" id="A0A183IUS0"/>
<dbReference type="PANTHER" id="PTHR22760:SF1">
    <property type="entry name" value="DOL-P-MAN:MAN(7)GLCNAC(2)-PP-DOL ALPHA-1,6-MANNOSYLTRANSFERASE"/>
    <property type="match status" value="1"/>
</dbReference>
<feature type="transmembrane region" description="Helical" evidence="12">
    <location>
        <begin position="63"/>
        <end position="85"/>
    </location>
</feature>
<protein>
    <recommendedName>
        <fullName evidence="12">Mannosyltransferase</fullName>
        <ecNumber evidence="12">2.4.1.-</ecNumber>
    </recommendedName>
</protein>
<feature type="transmembrane region" description="Helical" evidence="12">
    <location>
        <begin position="332"/>
        <end position="353"/>
    </location>
</feature>